<dbReference type="AlphaFoldDB" id="A0A7V8K698"/>
<keyword evidence="1" id="KW-0808">Transferase</keyword>
<dbReference type="SUPFAM" id="SSF53335">
    <property type="entry name" value="S-adenosyl-L-methionine-dependent methyltransferases"/>
    <property type="match status" value="1"/>
</dbReference>
<dbReference type="Proteomes" id="UP000462066">
    <property type="component" value="Unassembled WGS sequence"/>
</dbReference>
<dbReference type="EMBL" id="MWIP01000022">
    <property type="protein sequence ID" value="KAF1684806.1"/>
    <property type="molecule type" value="Genomic_DNA"/>
</dbReference>
<dbReference type="Pfam" id="PF13489">
    <property type="entry name" value="Methyltransf_23"/>
    <property type="match status" value="1"/>
</dbReference>
<name>A0A7V8K698_9GAMM</name>
<gene>
    <name evidence="1" type="ORF">B1992_14345</name>
</gene>
<evidence type="ECO:0000313" key="1">
    <source>
        <dbReference type="EMBL" id="KAF1684806.1"/>
    </source>
</evidence>
<dbReference type="GO" id="GO:0032259">
    <property type="term" value="P:methylation"/>
    <property type="evidence" value="ECO:0007669"/>
    <property type="project" value="UniProtKB-KW"/>
</dbReference>
<comment type="caution">
    <text evidence="1">The sequence shown here is derived from an EMBL/GenBank/DDBJ whole genome shotgun (WGS) entry which is preliminary data.</text>
</comment>
<keyword evidence="2" id="KW-1185">Reference proteome</keyword>
<dbReference type="CDD" id="cd02440">
    <property type="entry name" value="AdoMet_MTases"/>
    <property type="match status" value="1"/>
</dbReference>
<dbReference type="GO" id="GO:0008168">
    <property type="term" value="F:methyltransferase activity"/>
    <property type="evidence" value="ECO:0007669"/>
    <property type="project" value="UniProtKB-KW"/>
</dbReference>
<protein>
    <submittedName>
        <fullName evidence="1">Methyltransferase</fullName>
    </submittedName>
</protein>
<proteinExistence type="predicted"/>
<dbReference type="Gene3D" id="3.40.50.150">
    <property type="entry name" value="Vaccinia Virus protein VP39"/>
    <property type="match status" value="1"/>
</dbReference>
<dbReference type="RefSeq" id="WP_162312196.1">
    <property type="nucleotide sequence ID" value="NZ_JACHGU010000012.1"/>
</dbReference>
<accession>A0A7V8K698</accession>
<organism evidence="1 2">
    <name type="scientific">Pseudoxanthomonas broegbernensis</name>
    <dbReference type="NCBI Taxonomy" id="83619"/>
    <lineage>
        <taxon>Bacteria</taxon>
        <taxon>Pseudomonadati</taxon>
        <taxon>Pseudomonadota</taxon>
        <taxon>Gammaproteobacteria</taxon>
        <taxon>Lysobacterales</taxon>
        <taxon>Lysobacteraceae</taxon>
        <taxon>Pseudoxanthomonas</taxon>
    </lineage>
</organism>
<reference evidence="1 2" key="1">
    <citation type="submission" date="2017-10" db="EMBL/GenBank/DDBJ databases">
        <title>Whole genome sequencing of Pseudoxanthomonas broegbernensis DSM 12573(T).</title>
        <authorList>
            <person name="Kumar S."/>
            <person name="Bansal K."/>
            <person name="Kaur A."/>
            <person name="Patil P."/>
            <person name="Sharma S."/>
            <person name="Patil P.B."/>
        </authorList>
    </citation>
    <scope>NUCLEOTIDE SEQUENCE [LARGE SCALE GENOMIC DNA]</scope>
    <source>
        <strain evidence="1 2">DSM 12573</strain>
    </source>
</reference>
<dbReference type="InterPro" id="IPR029063">
    <property type="entry name" value="SAM-dependent_MTases_sf"/>
</dbReference>
<keyword evidence="1" id="KW-0489">Methyltransferase</keyword>
<evidence type="ECO:0000313" key="2">
    <source>
        <dbReference type="Proteomes" id="UP000462066"/>
    </source>
</evidence>
<sequence length="309" mass="34390">MSTKSGTCPICGSEGTLYAQARDIEYFSTPEAFDYRLCSTCDLLFIDPVPADRLNEIYPDNYYSFVANESGKNLVTKFKEWLDKRSFRGFLSGIPGPRLNVLDVGGGSGWLSDLIRGIDSRVSKTQIVDLDPGAQAVAERHGHDYFCGRIEEFETSDRYNVILLLNLIEHVDDPVGVLRKAAGLLAPGGRIYIKTPNFRAWDARIFRHGSWGGYHCPRHFVLFSRKSFRTAAQMAGLDVIDFSYTQGAPFWSVSMLDALRRAGIATVSAERPAVYHPIMPLLQAAGAALDFARKPFFPLSQMIVHLGKP</sequence>